<dbReference type="SUPFAM" id="SSF55486">
    <property type="entry name" value="Metalloproteases ('zincins'), catalytic domain"/>
    <property type="match status" value="1"/>
</dbReference>
<comment type="caution">
    <text evidence="2">The sequence shown here is derived from an EMBL/GenBank/DDBJ whole genome shotgun (WGS) entry which is preliminary data.</text>
</comment>
<dbReference type="AlphaFoldDB" id="A0A0R2K666"/>
<dbReference type="PATRIC" id="fig|89059.3.peg.1811"/>
<dbReference type="GO" id="GO:0006508">
    <property type="term" value="P:proteolysis"/>
    <property type="evidence" value="ECO:0007669"/>
    <property type="project" value="InterPro"/>
</dbReference>
<sequence length="69" mass="7483">MDLMATINQAAVKQDLYDAVNGEWLKTAVIPDDHSSTGVFMDLVDAIEKKLMHDFDAMAAGTVTPTILS</sequence>
<accession>A0A0R2K666</accession>
<protein>
    <recommendedName>
        <fullName evidence="1">Peptidase M13 N-terminal domain-containing protein</fullName>
    </recommendedName>
</protein>
<dbReference type="InterPro" id="IPR008753">
    <property type="entry name" value="Peptidase_M13_N"/>
</dbReference>
<evidence type="ECO:0000313" key="2">
    <source>
        <dbReference type="EMBL" id="KRN81959.1"/>
    </source>
</evidence>
<gene>
    <name evidence="2" type="ORF">IV43_GL001696</name>
</gene>
<evidence type="ECO:0000313" key="3">
    <source>
        <dbReference type="Proteomes" id="UP000051491"/>
    </source>
</evidence>
<organism evidence="2 3">
    <name type="scientific">Ligilactobacillus acidipiscis</name>
    <dbReference type="NCBI Taxonomy" id="89059"/>
    <lineage>
        <taxon>Bacteria</taxon>
        <taxon>Bacillati</taxon>
        <taxon>Bacillota</taxon>
        <taxon>Bacilli</taxon>
        <taxon>Lactobacillales</taxon>
        <taxon>Lactobacillaceae</taxon>
        <taxon>Ligilactobacillus</taxon>
    </lineage>
</organism>
<name>A0A0R2K666_9LACO</name>
<dbReference type="EMBL" id="JQBK01000057">
    <property type="protein sequence ID" value="KRN81959.1"/>
    <property type="molecule type" value="Genomic_DNA"/>
</dbReference>
<reference evidence="2 3" key="1">
    <citation type="journal article" date="2015" name="Genome Announc.">
        <title>Expanding the biotechnology potential of lactobacilli through comparative genomics of 213 strains and associated genera.</title>
        <authorList>
            <person name="Sun Z."/>
            <person name="Harris H.M."/>
            <person name="McCann A."/>
            <person name="Guo C."/>
            <person name="Argimon S."/>
            <person name="Zhang W."/>
            <person name="Yang X."/>
            <person name="Jeffery I.B."/>
            <person name="Cooney J.C."/>
            <person name="Kagawa T.F."/>
            <person name="Liu W."/>
            <person name="Song Y."/>
            <person name="Salvetti E."/>
            <person name="Wrobel A."/>
            <person name="Rasinkangas P."/>
            <person name="Parkhill J."/>
            <person name="Rea M.C."/>
            <person name="O'Sullivan O."/>
            <person name="Ritari J."/>
            <person name="Douillard F.P."/>
            <person name="Paul Ross R."/>
            <person name="Yang R."/>
            <person name="Briner A.E."/>
            <person name="Felis G.E."/>
            <person name="de Vos W.M."/>
            <person name="Barrangou R."/>
            <person name="Klaenhammer T.R."/>
            <person name="Caufield P.W."/>
            <person name="Cui Y."/>
            <person name="Zhang H."/>
            <person name="O'Toole P.W."/>
        </authorList>
    </citation>
    <scope>NUCLEOTIDE SEQUENCE [LARGE SCALE GENOMIC DNA]</scope>
    <source>
        <strain evidence="2 3">DSM 15353</strain>
    </source>
</reference>
<dbReference type="Pfam" id="PF05649">
    <property type="entry name" value="Peptidase_M13_N"/>
    <property type="match status" value="1"/>
</dbReference>
<feature type="domain" description="Peptidase M13 N-terminal" evidence="1">
    <location>
        <begin position="13"/>
        <end position="60"/>
    </location>
</feature>
<evidence type="ECO:0000259" key="1">
    <source>
        <dbReference type="Pfam" id="PF05649"/>
    </source>
</evidence>
<dbReference type="Proteomes" id="UP000051491">
    <property type="component" value="Unassembled WGS sequence"/>
</dbReference>
<proteinExistence type="predicted"/>